<dbReference type="RefSeq" id="WP_163124989.1">
    <property type="nucleotide sequence ID" value="NZ_ARXS01000001.1"/>
</dbReference>
<dbReference type="Proteomes" id="UP001064106">
    <property type="component" value="Unassembled WGS sequence"/>
</dbReference>
<accession>A0ABT2QTP9</accession>
<name>A0ABT2QTP9_9GAMM</name>
<keyword evidence="2" id="KW-1185">Reference proteome</keyword>
<evidence type="ECO:0000313" key="1">
    <source>
        <dbReference type="EMBL" id="MCU5780901.1"/>
    </source>
</evidence>
<evidence type="ECO:0000313" key="2">
    <source>
        <dbReference type="Proteomes" id="UP001064106"/>
    </source>
</evidence>
<sequence length="383" mass="42556">MVRLALAASLVVAIFIGWWISDESLDRTAHDWLDTPTREANDAYYFLLGFGAPEGSSPQLMGRRLVAEYDTLTVAPSWLPDLSGHNLLCAYDGADCLLLQQSRTSEARVLIAESDVLLQRYRQFLSFEAFVADLPASIRAPAPRYELLTTAARLQSLTWALSDDPGTGLRQEIDQLRRLLTGYHTQAGKLSVTTMLTEKLRLAALLAQQGKMDYLEPAPLSAQERDLSSAVLSEFRFLMQGVEAVGKPDGGTGPTWYTRLWFRPNMTINQIMEYLRHIEALSRQPASEQIAQPRYDLEPSLSRHLRNPAGNRLVAIIPSLNRLPESLLRLGQQLALLSWMAGSATSTTHPNPWAPALAPERGKDGLCFTRPGHQPMVCLPLLP</sequence>
<reference evidence="1" key="1">
    <citation type="submission" date="2012-09" db="EMBL/GenBank/DDBJ databases">
        <title>Genome Sequence of alkane-degrading Bacterium Alcanivorax balearicus MACL04.</title>
        <authorList>
            <person name="Lai Q."/>
            <person name="Shao Z."/>
        </authorList>
    </citation>
    <scope>NUCLEOTIDE SEQUENCE</scope>
    <source>
        <strain evidence="1">MACL04</strain>
    </source>
</reference>
<organism evidence="1 2">
    <name type="scientific">Alloalcanivorax balearicus MACL04</name>
    <dbReference type="NCBI Taxonomy" id="1177182"/>
    <lineage>
        <taxon>Bacteria</taxon>
        <taxon>Pseudomonadati</taxon>
        <taxon>Pseudomonadota</taxon>
        <taxon>Gammaproteobacteria</taxon>
        <taxon>Oceanospirillales</taxon>
        <taxon>Alcanivoracaceae</taxon>
        <taxon>Alloalcanivorax</taxon>
    </lineage>
</organism>
<protein>
    <recommendedName>
        <fullName evidence="3">DUF3142 domain-containing protein</fullName>
    </recommendedName>
</protein>
<dbReference type="EMBL" id="ARXS01000001">
    <property type="protein sequence ID" value="MCU5780901.1"/>
    <property type="molecule type" value="Genomic_DNA"/>
</dbReference>
<evidence type="ECO:0008006" key="3">
    <source>
        <dbReference type="Google" id="ProtNLM"/>
    </source>
</evidence>
<gene>
    <name evidence="1" type="ORF">MA04_00201</name>
</gene>
<proteinExistence type="predicted"/>
<comment type="caution">
    <text evidence="1">The sequence shown here is derived from an EMBL/GenBank/DDBJ whole genome shotgun (WGS) entry which is preliminary data.</text>
</comment>